<gene>
    <name evidence="2" type="ORF">AZ78_0641</name>
</gene>
<evidence type="ECO:0000313" key="2">
    <source>
        <dbReference type="EMBL" id="KWS03095.1"/>
    </source>
</evidence>
<feature type="region of interest" description="Disordered" evidence="1">
    <location>
        <begin position="1"/>
        <end position="50"/>
    </location>
</feature>
<protein>
    <submittedName>
        <fullName evidence="2">Uncharacterized protein</fullName>
    </submittedName>
</protein>
<comment type="caution">
    <text evidence="2">The sequence shown here is derived from an EMBL/GenBank/DDBJ whole genome shotgun (WGS) entry which is preliminary data.</text>
</comment>
<feature type="compositionally biased region" description="Basic and acidic residues" evidence="1">
    <location>
        <begin position="1"/>
        <end position="16"/>
    </location>
</feature>
<accession>A0A120AFJ2</accession>
<dbReference type="Proteomes" id="UP000023435">
    <property type="component" value="Unassembled WGS sequence"/>
</dbReference>
<dbReference type="EMBL" id="JAJA02000001">
    <property type="protein sequence ID" value="KWS03095.1"/>
    <property type="molecule type" value="Genomic_DNA"/>
</dbReference>
<proteinExistence type="predicted"/>
<organism evidence="2 3">
    <name type="scientific">Lysobacter capsici AZ78</name>
    <dbReference type="NCBI Taxonomy" id="1444315"/>
    <lineage>
        <taxon>Bacteria</taxon>
        <taxon>Pseudomonadati</taxon>
        <taxon>Pseudomonadota</taxon>
        <taxon>Gammaproteobacteria</taxon>
        <taxon>Lysobacterales</taxon>
        <taxon>Lysobacteraceae</taxon>
        <taxon>Lysobacter</taxon>
    </lineage>
</organism>
<evidence type="ECO:0000313" key="3">
    <source>
        <dbReference type="Proteomes" id="UP000023435"/>
    </source>
</evidence>
<dbReference type="AlphaFoldDB" id="A0A120AFJ2"/>
<keyword evidence="3" id="KW-1185">Reference proteome</keyword>
<name>A0A120AFJ2_9GAMM</name>
<reference evidence="2 3" key="1">
    <citation type="journal article" date="2014" name="Genome Announc.">
        <title>Draft Genome Sequence of Lysobacter capsici AZ78, a Bacterium Antagonistic to Plant-Pathogenic Oomycetes.</title>
        <authorList>
            <person name="Puopolo G."/>
            <person name="Sonego P."/>
            <person name="Engelen K."/>
            <person name="Pertot I."/>
        </authorList>
    </citation>
    <scope>NUCLEOTIDE SEQUENCE [LARGE SCALE GENOMIC DNA]</scope>
    <source>
        <strain evidence="2 3">AZ78</strain>
    </source>
</reference>
<feature type="compositionally biased region" description="Basic and acidic residues" evidence="1">
    <location>
        <begin position="39"/>
        <end position="50"/>
    </location>
</feature>
<sequence>MKPRDLAIDPRAIEAHRQRRPAAPGIARAMLRRTHGPAMHHESARGGPDR</sequence>
<evidence type="ECO:0000256" key="1">
    <source>
        <dbReference type="SAM" id="MobiDB-lite"/>
    </source>
</evidence>